<evidence type="ECO:0000259" key="4">
    <source>
        <dbReference type="SMART" id="SM00861"/>
    </source>
</evidence>
<dbReference type="InterPro" id="IPR005475">
    <property type="entry name" value="Transketolase-like_Pyr-bd"/>
</dbReference>
<evidence type="ECO:0000313" key="5">
    <source>
        <dbReference type="EMBL" id="RAK35325.1"/>
    </source>
</evidence>
<dbReference type="InterPro" id="IPR033248">
    <property type="entry name" value="Transketolase_C"/>
</dbReference>
<organism evidence="5 6">
    <name type="scientific">Actinoplanes lutulentus</name>
    <dbReference type="NCBI Taxonomy" id="1287878"/>
    <lineage>
        <taxon>Bacteria</taxon>
        <taxon>Bacillati</taxon>
        <taxon>Actinomycetota</taxon>
        <taxon>Actinomycetes</taxon>
        <taxon>Micromonosporales</taxon>
        <taxon>Micromonosporaceae</taxon>
        <taxon>Actinoplanes</taxon>
    </lineage>
</organism>
<dbReference type="InterPro" id="IPR009014">
    <property type="entry name" value="Transketo_C/PFOR_II"/>
</dbReference>
<evidence type="ECO:0000256" key="2">
    <source>
        <dbReference type="ARBA" id="ARBA00023002"/>
    </source>
</evidence>
<dbReference type="Pfam" id="PF02779">
    <property type="entry name" value="Transket_pyr"/>
    <property type="match status" value="1"/>
</dbReference>
<feature type="domain" description="Transketolase-like pyrimidine-binding" evidence="4">
    <location>
        <begin position="5"/>
        <end position="180"/>
    </location>
</feature>
<comment type="caution">
    <text evidence="5">The sequence shown here is derived from an EMBL/GenBank/DDBJ whole genome shotgun (WGS) entry which is preliminary data.</text>
</comment>
<proteinExistence type="predicted"/>
<evidence type="ECO:0000313" key="6">
    <source>
        <dbReference type="Proteomes" id="UP000249341"/>
    </source>
</evidence>
<dbReference type="FunFam" id="3.40.50.970:FF:000001">
    <property type="entry name" value="Pyruvate dehydrogenase E1 beta subunit"/>
    <property type="match status" value="1"/>
</dbReference>
<dbReference type="InterPro" id="IPR029061">
    <property type="entry name" value="THDP-binding"/>
</dbReference>
<dbReference type="RefSeq" id="WP_375790618.1">
    <property type="nucleotide sequence ID" value="NZ_JACHWI010000004.1"/>
</dbReference>
<dbReference type="GO" id="GO:0000287">
    <property type="term" value="F:magnesium ion binding"/>
    <property type="evidence" value="ECO:0007669"/>
    <property type="project" value="UniProtKB-ARBA"/>
</dbReference>
<dbReference type="PANTHER" id="PTHR43257:SF2">
    <property type="entry name" value="PYRUVATE DEHYDROGENASE E1 COMPONENT SUBUNIT BETA"/>
    <property type="match status" value="1"/>
</dbReference>
<evidence type="ECO:0000256" key="3">
    <source>
        <dbReference type="ARBA" id="ARBA00023052"/>
    </source>
</evidence>
<dbReference type="EMBL" id="QLMJ01000010">
    <property type="protein sequence ID" value="RAK35325.1"/>
    <property type="molecule type" value="Genomic_DNA"/>
</dbReference>
<dbReference type="SUPFAM" id="SSF52518">
    <property type="entry name" value="Thiamin diphosphate-binding fold (THDP-binding)"/>
    <property type="match status" value="1"/>
</dbReference>
<dbReference type="SUPFAM" id="SSF52922">
    <property type="entry name" value="TK C-terminal domain-like"/>
    <property type="match status" value="1"/>
</dbReference>
<keyword evidence="2" id="KW-0560">Oxidoreductase</keyword>
<dbReference type="Proteomes" id="UP000249341">
    <property type="component" value="Unassembled WGS sequence"/>
</dbReference>
<sequence length="328" mass="35691">MAETINLGKALNHGLRRSLENDPKVVIMGEDVGKLGGVFRITDGLQKDFGENRVIDTPLAEAGIIGTAVGLAIRGYRPVCEIQFDGFVFPAYNQIVSQVAKMHYRSKGNVRLPIVIRIPFGGGIGAVEHHSESPEAYFSHTPGLKVVTCSNPADAYAMIQQAIASDDPIVFFEPKRRYWEKGEVDLDLPLDGAYPLHAARTARPGNDATLLAYGPMVKVALDAAAAAAEDGRDLEVIDLRSLSPIDYPVIFDSVKRTGRAIVVHEAPGNLGLGSEIAARITEECFYSLEAPVLRVTGYDIPYPAARAEEEYLPDLDRVLDAVDRSFGW</sequence>
<name>A0A327Z8L3_9ACTN</name>
<dbReference type="Gene3D" id="3.40.50.970">
    <property type="match status" value="1"/>
</dbReference>
<dbReference type="Gene3D" id="3.40.50.920">
    <property type="match status" value="1"/>
</dbReference>
<dbReference type="PANTHER" id="PTHR43257">
    <property type="entry name" value="PYRUVATE DEHYDROGENASE E1 COMPONENT BETA SUBUNIT"/>
    <property type="match status" value="1"/>
</dbReference>
<comment type="cofactor">
    <cofactor evidence="1">
        <name>thiamine diphosphate</name>
        <dbReference type="ChEBI" id="CHEBI:58937"/>
    </cofactor>
</comment>
<accession>A0A327Z8L3</accession>
<gene>
    <name evidence="5" type="ORF">B0I29_11077</name>
</gene>
<evidence type="ECO:0000256" key="1">
    <source>
        <dbReference type="ARBA" id="ARBA00001964"/>
    </source>
</evidence>
<keyword evidence="3" id="KW-0786">Thiamine pyrophosphate</keyword>
<reference evidence="5 6" key="1">
    <citation type="submission" date="2018-06" db="EMBL/GenBank/DDBJ databases">
        <title>Genomic Encyclopedia of Type Strains, Phase III (KMG-III): the genomes of soil and plant-associated and newly described type strains.</title>
        <authorList>
            <person name="Whitman W."/>
        </authorList>
    </citation>
    <scope>NUCLEOTIDE SEQUENCE [LARGE SCALE GENOMIC DNA]</scope>
    <source>
        <strain evidence="5 6">CGMCC 4.7090</strain>
    </source>
</reference>
<dbReference type="GO" id="GO:0016491">
    <property type="term" value="F:oxidoreductase activity"/>
    <property type="evidence" value="ECO:0007669"/>
    <property type="project" value="UniProtKB-KW"/>
</dbReference>
<dbReference type="CDD" id="cd07036">
    <property type="entry name" value="TPP_PYR_E1-PDHc-beta_like"/>
    <property type="match status" value="1"/>
</dbReference>
<dbReference type="Pfam" id="PF02780">
    <property type="entry name" value="Transketolase_C"/>
    <property type="match status" value="1"/>
</dbReference>
<dbReference type="AlphaFoldDB" id="A0A327Z8L3"/>
<keyword evidence="6" id="KW-1185">Reference proteome</keyword>
<dbReference type="FunFam" id="3.40.50.920:FF:000001">
    <property type="entry name" value="Pyruvate dehydrogenase E1 beta subunit"/>
    <property type="match status" value="1"/>
</dbReference>
<keyword evidence="5" id="KW-0670">Pyruvate</keyword>
<protein>
    <submittedName>
        <fullName evidence="5">Pyruvate dehydrogenase E1 component beta subunit</fullName>
    </submittedName>
</protein>
<dbReference type="SMART" id="SM00861">
    <property type="entry name" value="Transket_pyr"/>
    <property type="match status" value="1"/>
</dbReference>